<dbReference type="InterPro" id="IPR036259">
    <property type="entry name" value="MFS_trans_sf"/>
</dbReference>
<name>A0A8T2P109_9TELE</name>
<evidence type="ECO:0000256" key="4">
    <source>
        <dbReference type="SAM" id="Phobius"/>
    </source>
</evidence>
<reference evidence="6" key="1">
    <citation type="thesis" date="2021" institute="BYU ScholarsArchive" country="Provo, UT, USA">
        <title>Applications of and Algorithms for Genome Assembly and Genomic Analyses with an Emphasis on Marine Teleosts.</title>
        <authorList>
            <person name="Pickett B.D."/>
        </authorList>
    </citation>
    <scope>NUCLEOTIDE SEQUENCE</scope>
    <source>
        <strain evidence="6">HI-2016</strain>
    </source>
</reference>
<dbReference type="Proteomes" id="UP000824540">
    <property type="component" value="Unassembled WGS sequence"/>
</dbReference>
<keyword evidence="2" id="KW-1015">Disulfide bond</keyword>
<dbReference type="OrthoDB" id="5062115at2759"/>
<comment type="caution">
    <text evidence="6">The sequence shown here is derived from an EMBL/GenBank/DDBJ whole genome shotgun (WGS) entry which is preliminary data.</text>
</comment>
<dbReference type="EMBL" id="JAFBMS010000029">
    <property type="protein sequence ID" value="KAG9342337.1"/>
    <property type="molecule type" value="Genomic_DNA"/>
</dbReference>
<dbReference type="AlphaFoldDB" id="A0A8T2P109"/>
<evidence type="ECO:0000259" key="5">
    <source>
        <dbReference type="PROSITE" id="PS50850"/>
    </source>
</evidence>
<feature type="compositionally biased region" description="Polar residues" evidence="3">
    <location>
        <begin position="1"/>
        <end position="19"/>
    </location>
</feature>
<dbReference type="PROSITE" id="PS50850">
    <property type="entry name" value="MFS"/>
    <property type="match status" value="1"/>
</dbReference>
<feature type="domain" description="Major facilitator superfamily (MFS) profile" evidence="5">
    <location>
        <begin position="54"/>
        <end position="151"/>
    </location>
</feature>
<dbReference type="GO" id="GO:0043252">
    <property type="term" value="P:sodium-independent organic anion transport"/>
    <property type="evidence" value="ECO:0007669"/>
    <property type="project" value="TreeGrafter"/>
</dbReference>
<dbReference type="PANTHER" id="PTHR11388">
    <property type="entry name" value="ORGANIC ANION TRANSPORTER"/>
    <property type="match status" value="1"/>
</dbReference>
<accession>A0A8T2P109</accession>
<feature type="region of interest" description="Disordered" evidence="3">
    <location>
        <begin position="1"/>
        <end position="21"/>
    </location>
</feature>
<dbReference type="GO" id="GO:0015347">
    <property type="term" value="F:sodium-independent organic anion transmembrane transporter activity"/>
    <property type="evidence" value="ECO:0007669"/>
    <property type="project" value="TreeGrafter"/>
</dbReference>
<proteinExistence type="predicted"/>
<evidence type="ECO:0000256" key="2">
    <source>
        <dbReference type="ARBA" id="ARBA00023157"/>
    </source>
</evidence>
<feature type="transmembrane region" description="Helical" evidence="4">
    <location>
        <begin position="120"/>
        <end position="142"/>
    </location>
</feature>
<organism evidence="6 7">
    <name type="scientific">Albula glossodonta</name>
    <name type="common">roundjaw bonefish</name>
    <dbReference type="NCBI Taxonomy" id="121402"/>
    <lineage>
        <taxon>Eukaryota</taxon>
        <taxon>Metazoa</taxon>
        <taxon>Chordata</taxon>
        <taxon>Craniata</taxon>
        <taxon>Vertebrata</taxon>
        <taxon>Euteleostomi</taxon>
        <taxon>Actinopterygii</taxon>
        <taxon>Neopterygii</taxon>
        <taxon>Teleostei</taxon>
        <taxon>Albuliformes</taxon>
        <taxon>Albulidae</taxon>
        <taxon>Albula</taxon>
    </lineage>
</organism>
<evidence type="ECO:0000313" key="7">
    <source>
        <dbReference type="Proteomes" id="UP000824540"/>
    </source>
</evidence>
<protein>
    <recommendedName>
        <fullName evidence="5">Major facilitator superfamily (MFS) profile domain-containing protein</fullName>
    </recommendedName>
</protein>
<gene>
    <name evidence="6" type="ORF">JZ751_016839</name>
</gene>
<evidence type="ECO:0000313" key="6">
    <source>
        <dbReference type="EMBL" id="KAG9342337.1"/>
    </source>
</evidence>
<keyword evidence="4" id="KW-1133">Transmembrane helix</keyword>
<sequence>MEPVTSVTWSPGNGPSSPRVQHPCCSKLKSLSVQRDWRQQVNLSQQQSPRINMFLVALSFAYFAKALSGSYMKSTITQLERRFDIPTYLIGVIDGSFEIGNLLVMAFVSYFGAKLHRPKIIAIGCLLMSLGTFLCAMPHFLIGRYVRGAFP</sequence>
<dbReference type="InterPro" id="IPR020846">
    <property type="entry name" value="MFS_dom"/>
</dbReference>
<dbReference type="SUPFAM" id="SSF103473">
    <property type="entry name" value="MFS general substrate transporter"/>
    <property type="match status" value="1"/>
</dbReference>
<dbReference type="GO" id="GO:0016323">
    <property type="term" value="C:basolateral plasma membrane"/>
    <property type="evidence" value="ECO:0007669"/>
    <property type="project" value="TreeGrafter"/>
</dbReference>
<comment type="subcellular location">
    <subcellularLocation>
        <location evidence="1">Membrane</location>
        <topology evidence="1">Multi-pass membrane protein</topology>
    </subcellularLocation>
</comment>
<keyword evidence="4" id="KW-0812">Transmembrane</keyword>
<dbReference type="Gene3D" id="1.20.1250.20">
    <property type="entry name" value="MFS general substrate transporter like domains"/>
    <property type="match status" value="1"/>
</dbReference>
<dbReference type="InterPro" id="IPR004156">
    <property type="entry name" value="OATP"/>
</dbReference>
<evidence type="ECO:0000256" key="3">
    <source>
        <dbReference type="SAM" id="MobiDB-lite"/>
    </source>
</evidence>
<feature type="transmembrane region" description="Helical" evidence="4">
    <location>
        <begin position="88"/>
        <end position="113"/>
    </location>
</feature>
<keyword evidence="7" id="KW-1185">Reference proteome</keyword>
<dbReference type="Pfam" id="PF03137">
    <property type="entry name" value="OATP"/>
    <property type="match status" value="1"/>
</dbReference>
<dbReference type="PANTHER" id="PTHR11388:SF99">
    <property type="entry name" value="SOLUTE CARRIER ORGANIC ANION TRANSPORTER FAMILY MEMBER 1C1"/>
    <property type="match status" value="1"/>
</dbReference>
<keyword evidence="4" id="KW-0472">Membrane</keyword>
<evidence type="ECO:0000256" key="1">
    <source>
        <dbReference type="ARBA" id="ARBA00004141"/>
    </source>
</evidence>
<feature type="transmembrane region" description="Helical" evidence="4">
    <location>
        <begin position="51"/>
        <end position="68"/>
    </location>
</feature>